<protein>
    <submittedName>
        <fullName evidence="1">Uncharacterized protein</fullName>
    </submittedName>
</protein>
<gene>
    <name evidence="2" type="ORF">AFERRI_30143</name>
    <name evidence="1" type="ORF">AFERRI_30422</name>
</gene>
<reference evidence="1" key="2">
    <citation type="submission" date="2014-07" db="EMBL/GenBank/DDBJ databases">
        <title>Initial genome analysis of the psychrotolerant acidophile Acidithiobacillus ferrivorans CF27: insights into iron and sulfur oxidation pathways and into biofilm formation.</title>
        <authorList>
            <person name="Talla E."/>
            <person name="Hedrich S."/>
            <person name="Mangenot S."/>
            <person name="Ji B."/>
            <person name="Johnson D.B."/>
            <person name="Barbe V."/>
            <person name="Bonnefoy V."/>
        </authorList>
    </citation>
    <scope>NUCLEOTIDE SEQUENCE [LARGE SCALE GENOMIC DNA]</scope>
    <source>
        <strain evidence="1">CF27</strain>
    </source>
</reference>
<organism evidence="1">
    <name type="scientific">Acidithiobacillus ferrivorans</name>
    <dbReference type="NCBI Taxonomy" id="160808"/>
    <lineage>
        <taxon>Bacteria</taxon>
        <taxon>Pseudomonadati</taxon>
        <taxon>Pseudomonadota</taxon>
        <taxon>Acidithiobacillia</taxon>
        <taxon>Acidithiobacillales</taxon>
        <taxon>Acidithiobacillaceae</taxon>
        <taxon>Acidithiobacillus</taxon>
    </lineage>
</organism>
<dbReference type="EMBL" id="CCCS020000023">
    <property type="protein sequence ID" value="CDQ09776.1"/>
    <property type="molecule type" value="Genomic_DNA"/>
</dbReference>
<dbReference type="Proteomes" id="UP000193925">
    <property type="component" value="Chromosome AFERRI"/>
</dbReference>
<dbReference type="EMBL" id="LT841305">
    <property type="protein sequence ID" value="SMH66411.1"/>
    <property type="molecule type" value="Genomic_DNA"/>
</dbReference>
<keyword evidence="3" id="KW-1185">Reference proteome</keyword>
<evidence type="ECO:0000313" key="1">
    <source>
        <dbReference type="EMBL" id="CDQ09776.1"/>
    </source>
</evidence>
<dbReference type="AlphaFoldDB" id="A0A060UN92"/>
<proteinExistence type="predicted"/>
<sequence>MAAPSAWPRCLSAPGRLRTFAVDRPPCLFMMTPCYVDRTEGLAYAVEVLSLKPGQTPFCRAGITKVAPVSPATYNCRDSNKVIGNVSPPIDIFSHLRPRNAS</sequence>
<reference evidence="1" key="1">
    <citation type="submission" date="2014-03" db="EMBL/GenBank/DDBJ databases">
        <authorList>
            <person name="Genoscope - CEA"/>
        </authorList>
    </citation>
    <scope>NUCLEOTIDE SEQUENCE [LARGE SCALE GENOMIC DNA]</scope>
    <source>
        <strain evidence="1">CF27</strain>
    </source>
</reference>
<evidence type="ECO:0000313" key="2">
    <source>
        <dbReference type="EMBL" id="SMH66411.1"/>
    </source>
</evidence>
<reference evidence="2 3" key="3">
    <citation type="submission" date="2017-03" db="EMBL/GenBank/DDBJ databases">
        <authorList>
            <person name="Regsiter A."/>
            <person name="William W."/>
        </authorList>
    </citation>
    <scope>NUCLEOTIDE SEQUENCE [LARGE SCALE GENOMIC DNA]</scope>
    <source>
        <strain evidence="2">PRJEB5721</strain>
    </source>
</reference>
<accession>A0A060UN92</accession>
<evidence type="ECO:0000313" key="3">
    <source>
        <dbReference type="Proteomes" id="UP000193925"/>
    </source>
</evidence>
<name>A0A060UN92_9PROT</name>